<protein>
    <submittedName>
        <fullName evidence="1">Uncharacterized protein</fullName>
    </submittedName>
</protein>
<evidence type="ECO:0000313" key="2">
    <source>
        <dbReference type="Proteomes" id="UP001057402"/>
    </source>
</evidence>
<dbReference type="EMBL" id="CM042889">
    <property type="protein sequence ID" value="KAI4318378.1"/>
    <property type="molecule type" value="Genomic_DNA"/>
</dbReference>
<dbReference type="Proteomes" id="UP001057402">
    <property type="component" value="Chromosome 10"/>
</dbReference>
<gene>
    <name evidence="1" type="ORF">MLD38_032092</name>
</gene>
<organism evidence="1 2">
    <name type="scientific">Melastoma candidum</name>
    <dbReference type="NCBI Taxonomy" id="119954"/>
    <lineage>
        <taxon>Eukaryota</taxon>
        <taxon>Viridiplantae</taxon>
        <taxon>Streptophyta</taxon>
        <taxon>Embryophyta</taxon>
        <taxon>Tracheophyta</taxon>
        <taxon>Spermatophyta</taxon>
        <taxon>Magnoliopsida</taxon>
        <taxon>eudicotyledons</taxon>
        <taxon>Gunneridae</taxon>
        <taxon>Pentapetalae</taxon>
        <taxon>rosids</taxon>
        <taxon>malvids</taxon>
        <taxon>Myrtales</taxon>
        <taxon>Melastomataceae</taxon>
        <taxon>Melastomatoideae</taxon>
        <taxon>Melastomateae</taxon>
        <taxon>Melastoma</taxon>
    </lineage>
</organism>
<comment type="caution">
    <text evidence="1">The sequence shown here is derived from an EMBL/GenBank/DDBJ whole genome shotgun (WGS) entry which is preliminary data.</text>
</comment>
<evidence type="ECO:0000313" key="1">
    <source>
        <dbReference type="EMBL" id="KAI4318378.1"/>
    </source>
</evidence>
<accession>A0ACB9M382</accession>
<reference evidence="2" key="1">
    <citation type="journal article" date="2023" name="Front. Plant Sci.">
        <title>Chromosomal-level genome assembly of Melastoma candidum provides insights into trichome evolution.</title>
        <authorList>
            <person name="Zhong Y."/>
            <person name="Wu W."/>
            <person name="Sun C."/>
            <person name="Zou P."/>
            <person name="Liu Y."/>
            <person name="Dai S."/>
            <person name="Zhou R."/>
        </authorList>
    </citation>
    <scope>NUCLEOTIDE SEQUENCE [LARGE SCALE GENOMIC DNA]</scope>
</reference>
<proteinExistence type="predicted"/>
<name>A0ACB9M382_9MYRT</name>
<keyword evidence="2" id="KW-1185">Reference proteome</keyword>
<sequence>MWNTGRGYAILSKQQLDEPLKVLSIKPDHRHDDRPAFALFLRSEGEVLASSPCMDEESVDDDNPSRFPAAFSKGPVLYGADGMMYVIITPHPKSQMCHKSSFVKPRWIIPSLENKTPGELDWFNLSGCRLVGSLIQKDGHVHSLAVSGDLLYCGSQSKNIRVWKDSDEFSWFKSNSGLVKTIVIFSNRIFTGHQDGKIRIWTESKNANKRVGSLPTWQDMMKCTVNPRSYVRVRRRHKALRIRHFDAVSCLSVHEEAGILYSGSWDKTVKVWRIANSRCMESVNVHDDAVNTVLAMGKGILLTGSAEGTVKAWRREVSGPNTTRHVLVRVLLSQESAVTSLAVNSTSDVVYCGSSDGVVNFWTVTSRGQEMRHGGILWGHRTAVLCLATGGSRLVFCGSADKSVRVWRREKEGSGIVHTCLGTLTGHTGPIKCLAVMAEDEDVAMPSSASASSDEGDRRWRLYSGSLDGSVRVWSVAEN</sequence>